<dbReference type="GeneID" id="86841744"/>
<dbReference type="AlphaFoldDB" id="A0A2N6PL12"/>
<comment type="caution">
    <text evidence="5">The sequence shown here is derived from an EMBL/GenBank/DDBJ whole genome shotgun (WGS) entry which is preliminary data.</text>
</comment>
<dbReference type="CDD" id="cd04685">
    <property type="entry name" value="NUDIX_Hydrolase"/>
    <property type="match status" value="1"/>
</dbReference>
<evidence type="ECO:0000313" key="6">
    <source>
        <dbReference type="Proteomes" id="UP000235703"/>
    </source>
</evidence>
<accession>A0A2N6PL12</accession>
<dbReference type="Gene3D" id="3.90.79.10">
    <property type="entry name" value="Nucleoside Triphosphate Pyrophosphohydrolase"/>
    <property type="match status" value="1"/>
</dbReference>
<dbReference type="OrthoDB" id="9804442at2"/>
<protein>
    <submittedName>
        <fullName evidence="5">NUDIX hydrolase</fullName>
    </submittedName>
</protein>
<dbReference type="PANTHER" id="PTHR43046:SF12">
    <property type="entry name" value="GDP-MANNOSE MANNOSYL HYDROLASE"/>
    <property type="match status" value="1"/>
</dbReference>
<dbReference type="EMBL" id="PNFZ01000001">
    <property type="protein sequence ID" value="PMB99367.1"/>
    <property type="molecule type" value="Genomic_DNA"/>
</dbReference>
<sequence>MKARTAARVVLLNPAGEVLLLHVKDMHDDSRHWWITCGGGAELGETAVQTAARELSEEAGIECDPADLLGPLASRSFVMEFKHHSTIQHETYYGMQCDEDFDFDEAIWTDIEKASIVEGRWWSLSELSSTTDVIYPPQLPALVQMVQRRDVPDEPLVLE</sequence>
<keyword evidence="3" id="KW-0460">Magnesium</keyword>
<dbReference type="InterPro" id="IPR020084">
    <property type="entry name" value="NUDIX_hydrolase_CS"/>
</dbReference>
<feature type="domain" description="Nudix hydrolase" evidence="4">
    <location>
        <begin position="2"/>
        <end position="146"/>
    </location>
</feature>
<proteinExistence type="predicted"/>
<dbReference type="GO" id="GO:0016787">
    <property type="term" value="F:hydrolase activity"/>
    <property type="evidence" value="ECO:0007669"/>
    <property type="project" value="UniProtKB-KW"/>
</dbReference>
<evidence type="ECO:0000256" key="3">
    <source>
        <dbReference type="ARBA" id="ARBA00022842"/>
    </source>
</evidence>
<evidence type="ECO:0000259" key="4">
    <source>
        <dbReference type="PROSITE" id="PS51462"/>
    </source>
</evidence>
<comment type="cofactor">
    <cofactor evidence="1">
        <name>Mg(2+)</name>
        <dbReference type="ChEBI" id="CHEBI:18420"/>
    </cofactor>
</comment>
<evidence type="ECO:0000256" key="2">
    <source>
        <dbReference type="ARBA" id="ARBA00022801"/>
    </source>
</evidence>
<dbReference type="PROSITE" id="PS00893">
    <property type="entry name" value="NUDIX_BOX"/>
    <property type="match status" value="1"/>
</dbReference>
<keyword evidence="6" id="KW-1185">Reference proteome</keyword>
<dbReference type="PROSITE" id="PS51462">
    <property type="entry name" value="NUDIX"/>
    <property type="match status" value="1"/>
</dbReference>
<organism evidence="5 6">
    <name type="scientific">Brevibacterium luteolum</name>
    <dbReference type="NCBI Taxonomy" id="199591"/>
    <lineage>
        <taxon>Bacteria</taxon>
        <taxon>Bacillati</taxon>
        <taxon>Actinomycetota</taxon>
        <taxon>Actinomycetes</taxon>
        <taxon>Micrococcales</taxon>
        <taxon>Brevibacteriaceae</taxon>
        <taxon>Brevibacterium</taxon>
    </lineage>
</organism>
<dbReference type="SUPFAM" id="SSF55811">
    <property type="entry name" value="Nudix"/>
    <property type="match status" value="1"/>
</dbReference>
<dbReference type="InterPro" id="IPR000086">
    <property type="entry name" value="NUDIX_hydrolase_dom"/>
</dbReference>
<evidence type="ECO:0000313" key="5">
    <source>
        <dbReference type="EMBL" id="PMB99367.1"/>
    </source>
</evidence>
<dbReference type="PANTHER" id="PTHR43046">
    <property type="entry name" value="GDP-MANNOSE MANNOSYL HYDROLASE"/>
    <property type="match status" value="1"/>
</dbReference>
<keyword evidence="2 5" id="KW-0378">Hydrolase</keyword>
<dbReference type="Pfam" id="PF00293">
    <property type="entry name" value="NUDIX"/>
    <property type="match status" value="1"/>
</dbReference>
<evidence type="ECO:0000256" key="1">
    <source>
        <dbReference type="ARBA" id="ARBA00001946"/>
    </source>
</evidence>
<dbReference type="Proteomes" id="UP000235703">
    <property type="component" value="Unassembled WGS sequence"/>
</dbReference>
<dbReference type="InterPro" id="IPR015797">
    <property type="entry name" value="NUDIX_hydrolase-like_dom_sf"/>
</dbReference>
<dbReference type="RefSeq" id="WP_102160347.1">
    <property type="nucleotide sequence ID" value="NZ_JALXPM010000002.1"/>
</dbReference>
<gene>
    <name evidence="5" type="ORF">CJ198_02240</name>
</gene>
<name>A0A2N6PL12_9MICO</name>
<reference evidence="5 6" key="1">
    <citation type="submission" date="2017-09" db="EMBL/GenBank/DDBJ databases">
        <title>Bacterial strain isolated from the female urinary microbiota.</title>
        <authorList>
            <person name="Thomas-White K."/>
            <person name="Kumar N."/>
            <person name="Forster S."/>
            <person name="Putonti C."/>
            <person name="Lawley T."/>
            <person name="Wolfe A.J."/>
        </authorList>
    </citation>
    <scope>NUCLEOTIDE SEQUENCE [LARGE SCALE GENOMIC DNA]</scope>
    <source>
        <strain evidence="5 6">UMB0680</strain>
    </source>
</reference>